<accession>A0AAD1WAU5</accession>
<keyword evidence="4" id="KW-1185">Reference proteome</keyword>
<proteinExistence type="predicted"/>
<dbReference type="EMBL" id="OW240916">
    <property type="protein sequence ID" value="CAH2295744.1"/>
    <property type="molecule type" value="Genomic_DNA"/>
</dbReference>
<dbReference type="Proteomes" id="UP001295444">
    <property type="component" value="Chromosome 05"/>
</dbReference>
<name>A0AAD1WAU5_PELCU</name>
<evidence type="ECO:0000313" key="4">
    <source>
        <dbReference type="Proteomes" id="UP001295444"/>
    </source>
</evidence>
<feature type="region of interest" description="Disordered" evidence="2">
    <location>
        <begin position="139"/>
        <end position="191"/>
    </location>
</feature>
<keyword evidence="1" id="KW-0175">Coiled coil</keyword>
<gene>
    <name evidence="3" type="ORF">PECUL_23A015482</name>
</gene>
<evidence type="ECO:0000256" key="1">
    <source>
        <dbReference type="SAM" id="Coils"/>
    </source>
</evidence>
<sequence length="191" mass="20966">MSPVPSNVSESQLPQEGEWKAILPNLLTKADFEALSDRLGRVVREEVAQLRADLANMEARMSVAESETRSLRTDLEQTNLAVANQEADTANLTTWIDDLDNRGRRLNLRIRGMREGGPTEHVPDALLHLFTQDHNYHAGQTKVPKDPSNNAAGTGIRARQGASRSTNGLSLGEAGLMSRGPACSREEWTKP</sequence>
<evidence type="ECO:0000313" key="3">
    <source>
        <dbReference type="EMBL" id="CAH2295744.1"/>
    </source>
</evidence>
<feature type="coiled-coil region" evidence="1">
    <location>
        <begin position="40"/>
        <end position="74"/>
    </location>
</feature>
<evidence type="ECO:0000256" key="2">
    <source>
        <dbReference type="SAM" id="MobiDB-lite"/>
    </source>
</evidence>
<reference evidence="3" key="1">
    <citation type="submission" date="2022-03" db="EMBL/GenBank/DDBJ databases">
        <authorList>
            <person name="Alioto T."/>
            <person name="Alioto T."/>
            <person name="Gomez Garrido J."/>
        </authorList>
    </citation>
    <scope>NUCLEOTIDE SEQUENCE</scope>
</reference>
<organism evidence="3 4">
    <name type="scientific">Pelobates cultripes</name>
    <name type="common">Western spadefoot toad</name>
    <dbReference type="NCBI Taxonomy" id="61616"/>
    <lineage>
        <taxon>Eukaryota</taxon>
        <taxon>Metazoa</taxon>
        <taxon>Chordata</taxon>
        <taxon>Craniata</taxon>
        <taxon>Vertebrata</taxon>
        <taxon>Euteleostomi</taxon>
        <taxon>Amphibia</taxon>
        <taxon>Batrachia</taxon>
        <taxon>Anura</taxon>
        <taxon>Pelobatoidea</taxon>
        <taxon>Pelobatidae</taxon>
        <taxon>Pelobates</taxon>
    </lineage>
</organism>
<protein>
    <submittedName>
        <fullName evidence="3">Uncharacterized protein</fullName>
    </submittedName>
</protein>
<dbReference type="AlphaFoldDB" id="A0AAD1WAU5"/>